<feature type="binding site" evidence="19">
    <location>
        <position position="295"/>
    </location>
    <ligand>
        <name>phosphoenolpyruvate</name>
        <dbReference type="ChEBI" id="CHEBI:58702"/>
    </ligand>
</feature>
<dbReference type="InterPro" id="IPR008731">
    <property type="entry name" value="PTS_EIN"/>
</dbReference>
<evidence type="ECO:0000256" key="4">
    <source>
        <dbReference type="ARBA" id="ARBA00004496"/>
    </source>
</evidence>
<dbReference type="AlphaFoldDB" id="A0A9D1KPQ5"/>
<accession>A0A9D1KPQ5</accession>
<feature type="binding site" evidence="20">
    <location>
        <position position="430"/>
    </location>
    <ligand>
        <name>Mg(2+)</name>
        <dbReference type="ChEBI" id="CHEBI:18420"/>
    </ligand>
</feature>
<dbReference type="PROSITE" id="PS00742">
    <property type="entry name" value="PEP_ENZYMES_2"/>
    <property type="match status" value="1"/>
</dbReference>
<dbReference type="GO" id="GO:0008965">
    <property type="term" value="F:phosphoenolpyruvate-protein phosphotransferase activity"/>
    <property type="evidence" value="ECO:0007669"/>
    <property type="project" value="UniProtKB-EC"/>
</dbReference>
<dbReference type="InterPro" id="IPR040442">
    <property type="entry name" value="Pyrv_kinase-like_dom_sf"/>
</dbReference>
<keyword evidence="14 17" id="KW-0418">Kinase</keyword>
<dbReference type="InterPro" id="IPR036637">
    <property type="entry name" value="Phosphohistidine_dom_sf"/>
</dbReference>
<feature type="domain" description="Phosphotransferase system enzyme I N-terminal" evidence="23">
    <location>
        <begin position="6"/>
        <end position="126"/>
    </location>
</feature>
<evidence type="ECO:0000256" key="7">
    <source>
        <dbReference type="ARBA" id="ARBA00016544"/>
    </source>
</evidence>
<evidence type="ECO:0000256" key="6">
    <source>
        <dbReference type="ARBA" id="ARBA00012232"/>
    </source>
</evidence>
<dbReference type="Pfam" id="PF05524">
    <property type="entry name" value="PEP-utilisers_N"/>
    <property type="match status" value="1"/>
</dbReference>
<keyword evidence="15 17" id="KW-0460">Magnesium</keyword>
<dbReference type="Pfam" id="PF02896">
    <property type="entry name" value="PEP-utilizers_C"/>
    <property type="match status" value="1"/>
</dbReference>
<evidence type="ECO:0000256" key="10">
    <source>
        <dbReference type="ARBA" id="ARBA00022597"/>
    </source>
</evidence>
<evidence type="ECO:0000256" key="3">
    <source>
        <dbReference type="ARBA" id="ARBA00002728"/>
    </source>
</evidence>
<dbReference type="InterPro" id="IPR036618">
    <property type="entry name" value="PtsI_HPr-bd_sf"/>
</dbReference>
<evidence type="ECO:0000259" key="21">
    <source>
        <dbReference type="Pfam" id="PF00391"/>
    </source>
</evidence>
<dbReference type="SUPFAM" id="SSF52009">
    <property type="entry name" value="Phosphohistidine domain"/>
    <property type="match status" value="1"/>
</dbReference>
<evidence type="ECO:0000313" key="24">
    <source>
        <dbReference type="EMBL" id="HIT85064.1"/>
    </source>
</evidence>
<evidence type="ECO:0000259" key="22">
    <source>
        <dbReference type="Pfam" id="PF02896"/>
    </source>
</evidence>
<dbReference type="PANTHER" id="PTHR46244">
    <property type="entry name" value="PHOSPHOENOLPYRUVATE-PROTEIN PHOSPHOTRANSFERASE"/>
    <property type="match status" value="1"/>
</dbReference>
<dbReference type="Pfam" id="PF00391">
    <property type="entry name" value="PEP-utilizers"/>
    <property type="match status" value="1"/>
</dbReference>
<evidence type="ECO:0000256" key="18">
    <source>
        <dbReference type="PIRSR" id="PIRSR000732-1"/>
    </source>
</evidence>
<reference evidence="24" key="2">
    <citation type="journal article" date="2021" name="PeerJ">
        <title>Extensive microbial diversity within the chicken gut microbiome revealed by metagenomics and culture.</title>
        <authorList>
            <person name="Gilroy R."/>
            <person name="Ravi A."/>
            <person name="Getino M."/>
            <person name="Pursley I."/>
            <person name="Horton D.L."/>
            <person name="Alikhan N.F."/>
            <person name="Baker D."/>
            <person name="Gharbi K."/>
            <person name="Hall N."/>
            <person name="Watson M."/>
            <person name="Adriaenssens E.M."/>
            <person name="Foster-Nyarko E."/>
            <person name="Jarju S."/>
            <person name="Secka A."/>
            <person name="Antonio M."/>
            <person name="Oren A."/>
            <person name="Chaudhuri R.R."/>
            <person name="La Ragione R."/>
            <person name="Hildebrand F."/>
            <person name="Pallen M.J."/>
        </authorList>
    </citation>
    <scope>NUCLEOTIDE SEQUENCE</scope>
    <source>
        <strain evidence="24">CHK181-108</strain>
    </source>
</reference>
<comment type="similarity">
    <text evidence="5 17">Belongs to the PEP-utilizing enzyme family.</text>
</comment>
<feature type="binding site" evidence="19">
    <location>
        <begin position="453"/>
        <end position="454"/>
    </location>
    <ligand>
        <name>phosphoenolpyruvate</name>
        <dbReference type="ChEBI" id="CHEBI:58702"/>
    </ligand>
</feature>
<feature type="binding site" evidence="20">
    <location>
        <position position="454"/>
    </location>
    <ligand>
        <name>Mg(2+)</name>
        <dbReference type="ChEBI" id="CHEBI:18420"/>
    </ligand>
</feature>
<dbReference type="InterPro" id="IPR008279">
    <property type="entry name" value="PEP-util_enz_mobile_dom"/>
</dbReference>
<dbReference type="InterPro" id="IPR006318">
    <property type="entry name" value="PTS_EI-like"/>
</dbReference>
<evidence type="ECO:0000256" key="13">
    <source>
        <dbReference type="ARBA" id="ARBA00022723"/>
    </source>
</evidence>
<comment type="catalytic activity">
    <reaction evidence="1 17">
        <text>L-histidyl-[protein] + phosphoenolpyruvate = N(pros)-phospho-L-histidyl-[protein] + pyruvate</text>
        <dbReference type="Rhea" id="RHEA:23880"/>
        <dbReference type="Rhea" id="RHEA-COMP:9745"/>
        <dbReference type="Rhea" id="RHEA-COMP:9746"/>
        <dbReference type="ChEBI" id="CHEBI:15361"/>
        <dbReference type="ChEBI" id="CHEBI:29979"/>
        <dbReference type="ChEBI" id="CHEBI:58702"/>
        <dbReference type="ChEBI" id="CHEBI:64837"/>
        <dbReference type="EC" id="2.7.3.9"/>
    </reaction>
</comment>
<keyword evidence="10 17" id="KW-0762">Sugar transport</keyword>
<dbReference type="InterPro" id="IPR000121">
    <property type="entry name" value="PEP_util_C"/>
</dbReference>
<evidence type="ECO:0000313" key="25">
    <source>
        <dbReference type="Proteomes" id="UP000824165"/>
    </source>
</evidence>
<dbReference type="Gene3D" id="3.50.30.10">
    <property type="entry name" value="Phosphohistidine domain"/>
    <property type="match status" value="1"/>
</dbReference>
<dbReference type="EC" id="2.7.3.9" evidence="6 17"/>
<evidence type="ECO:0000256" key="19">
    <source>
        <dbReference type="PIRSR" id="PIRSR000732-2"/>
    </source>
</evidence>
<dbReference type="PRINTS" id="PR01736">
    <property type="entry name" value="PHPHTRNFRASE"/>
</dbReference>
<evidence type="ECO:0000256" key="1">
    <source>
        <dbReference type="ARBA" id="ARBA00000683"/>
    </source>
</evidence>
<evidence type="ECO:0000259" key="23">
    <source>
        <dbReference type="Pfam" id="PF05524"/>
    </source>
</evidence>
<feature type="domain" description="PEP-utilising enzyme C-terminal" evidence="22">
    <location>
        <begin position="252"/>
        <end position="539"/>
    </location>
</feature>
<evidence type="ECO:0000256" key="2">
    <source>
        <dbReference type="ARBA" id="ARBA00001946"/>
    </source>
</evidence>
<comment type="caution">
    <text evidence="24">The sequence shown here is derived from an EMBL/GenBank/DDBJ whole genome shotgun (WGS) entry which is preliminary data.</text>
</comment>
<reference evidence="24" key="1">
    <citation type="submission" date="2020-10" db="EMBL/GenBank/DDBJ databases">
        <authorList>
            <person name="Gilroy R."/>
        </authorList>
    </citation>
    <scope>NUCLEOTIDE SEQUENCE</scope>
    <source>
        <strain evidence="24">CHK181-108</strain>
    </source>
</reference>
<feature type="binding site" evidence="19">
    <location>
        <position position="331"/>
    </location>
    <ligand>
        <name>phosphoenolpyruvate</name>
        <dbReference type="ChEBI" id="CHEBI:58702"/>
    </ligand>
</feature>
<dbReference type="GO" id="GO:0009401">
    <property type="term" value="P:phosphoenolpyruvate-dependent sugar phosphotransferase system"/>
    <property type="evidence" value="ECO:0007669"/>
    <property type="project" value="UniProtKB-KW"/>
</dbReference>
<keyword evidence="13 17" id="KW-0479">Metal-binding</keyword>
<dbReference type="SUPFAM" id="SSF47831">
    <property type="entry name" value="Enzyme I of the PEP:sugar phosphotransferase system HPr-binding (sub)domain"/>
    <property type="match status" value="1"/>
</dbReference>
<dbReference type="SUPFAM" id="SSF51621">
    <property type="entry name" value="Phosphoenolpyruvate/pyruvate domain"/>
    <property type="match status" value="1"/>
</dbReference>
<dbReference type="InterPro" id="IPR050499">
    <property type="entry name" value="PEP-utilizing_PTS_enzyme"/>
</dbReference>
<comment type="function">
    <text evidence="3 17">General (non sugar-specific) component of the phosphoenolpyruvate-dependent sugar phosphotransferase system (sugar PTS). This major carbohydrate active-transport system catalyzes the phosphorylation of incoming sugar substrates concomitantly with their translocation across the cell membrane. Enzyme I transfers the phosphoryl group from phosphoenolpyruvate (PEP) to the phosphoryl carrier protein (HPr).</text>
</comment>
<name>A0A9D1KPQ5_9FIRM</name>
<sequence>MVTLEGKSVCGGIASGKIFMFTRDESIVKRTHVDSSEKETARFLDAKKKALAELDALYEKAVNEVGKSSAMIFQIHQMMLEDLDYIESIENIIADQMINAETAVAQTCDNFVQMFEAMDDSYMRERSADVKDVSERLIRILSGKSTNVLDSDTPVIIAADDLAPSETVQFDKDKILAFVTERGSSNSHTAILARMMNVPAVIGVNGLTEGGYGGMEAIVDGFAGRIYIDPDEKTAADMEAKLREANRQRELLQNFKGKESVTADGRRIELCANIGNVKDVSLALSNDAEGIGLFRSEFLYLEAEDYPTEDVQFAAYKEVLSKMANKRVVIRTLDIGADKQAEYFNMPHEENPAMGIRAIRICLERPEIFKTQLRALYRASVFGRLAIMFPMITSEWEVQKILEITEAVKAELDKDGIPYSGTVELGCMIETPAAAIISDVLAKYFDFFSIGTNDLTQYTLAADRQNPAIGRFCDAHHKAVLRLIKLVCDNAHNNNIWVGICGELGADQSLTELFLALGVDELSVTPSSILPIRKKVIETDVGKIHGDAVSNVDIVNSLL</sequence>
<proteinExistence type="inferred from homology"/>
<evidence type="ECO:0000256" key="15">
    <source>
        <dbReference type="ARBA" id="ARBA00022842"/>
    </source>
</evidence>
<dbReference type="GO" id="GO:0016301">
    <property type="term" value="F:kinase activity"/>
    <property type="evidence" value="ECO:0007669"/>
    <property type="project" value="UniProtKB-KW"/>
</dbReference>
<dbReference type="InterPro" id="IPR015813">
    <property type="entry name" value="Pyrv/PenolPyrv_kinase-like_dom"/>
</dbReference>
<evidence type="ECO:0000256" key="14">
    <source>
        <dbReference type="ARBA" id="ARBA00022777"/>
    </source>
</evidence>
<evidence type="ECO:0000256" key="16">
    <source>
        <dbReference type="ARBA" id="ARBA00033235"/>
    </source>
</evidence>
<dbReference type="Gene3D" id="3.20.20.60">
    <property type="entry name" value="Phosphoenolpyruvate-binding domains"/>
    <property type="match status" value="1"/>
</dbReference>
<evidence type="ECO:0000256" key="11">
    <source>
        <dbReference type="ARBA" id="ARBA00022679"/>
    </source>
</evidence>
<dbReference type="GO" id="GO:0046872">
    <property type="term" value="F:metal ion binding"/>
    <property type="evidence" value="ECO:0007669"/>
    <property type="project" value="UniProtKB-KW"/>
</dbReference>
<feature type="active site" description="Proton donor" evidence="18">
    <location>
        <position position="501"/>
    </location>
</feature>
<evidence type="ECO:0000256" key="17">
    <source>
        <dbReference type="PIRNR" id="PIRNR000732"/>
    </source>
</evidence>
<dbReference type="PANTHER" id="PTHR46244:SF3">
    <property type="entry name" value="PHOSPHOENOLPYRUVATE-PROTEIN PHOSPHOTRANSFERASE"/>
    <property type="match status" value="1"/>
</dbReference>
<keyword evidence="8 17" id="KW-0813">Transport</keyword>
<feature type="binding site" evidence="19">
    <location>
        <position position="464"/>
    </location>
    <ligand>
        <name>phosphoenolpyruvate</name>
        <dbReference type="ChEBI" id="CHEBI:58702"/>
    </ligand>
</feature>
<dbReference type="InterPro" id="IPR023151">
    <property type="entry name" value="PEP_util_CS"/>
</dbReference>
<feature type="active site" description="Tele-phosphohistidine intermediate" evidence="18">
    <location>
        <position position="188"/>
    </location>
</feature>
<protein>
    <recommendedName>
        <fullName evidence="7 17">Phosphoenolpyruvate-protein phosphotransferase</fullName>
        <ecNumber evidence="6 17">2.7.3.9</ecNumber>
    </recommendedName>
    <alternativeName>
        <fullName evidence="16 17">Phosphotransferase system, enzyme I</fullName>
    </alternativeName>
</protein>
<organism evidence="24 25">
    <name type="scientific">Candidatus Ornithomonoglobus intestinigallinarum</name>
    <dbReference type="NCBI Taxonomy" id="2840894"/>
    <lineage>
        <taxon>Bacteria</taxon>
        <taxon>Bacillati</taxon>
        <taxon>Bacillota</taxon>
        <taxon>Clostridia</taxon>
        <taxon>Candidatus Ornithomonoglobus</taxon>
    </lineage>
</organism>
<comment type="subcellular location">
    <subcellularLocation>
        <location evidence="4 17">Cytoplasm</location>
    </subcellularLocation>
</comment>
<evidence type="ECO:0000256" key="9">
    <source>
        <dbReference type="ARBA" id="ARBA00022490"/>
    </source>
</evidence>
<evidence type="ECO:0000256" key="8">
    <source>
        <dbReference type="ARBA" id="ARBA00022448"/>
    </source>
</evidence>
<feature type="domain" description="PEP-utilising enzyme mobile" evidence="21">
    <location>
        <begin position="153"/>
        <end position="224"/>
    </location>
</feature>
<dbReference type="EMBL" id="DVLU01000036">
    <property type="protein sequence ID" value="HIT85064.1"/>
    <property type="molecule type" value="Genomic_DNA"/>
</dbReference>
<evidence type="ECO:0000256" key="12">
    <source>
        <dbReference type="ARBA" id="ARBA00022683"/>
    </source>
</evidence>
<keyword evidence="9 17" id="KW-0963">Cytoplasm</keyword>
<dbReference type="Proteomes" id="UP000824165">
    <property type="component" value="Unassembled WGS sequence"/>
</dbReference>
<keyword evidence="12 17" id="KW-0598">Phosphotransferase system</keyword>
<dbReference type="InterPro" id="IPR024692">
    <property type="entry name" value="PTS_EI"/>
</dbReference>
<evidence type="ECO:0000256" key="20">
    <source>
        <dbReference type="PIRSR" id="PIRSR000732-3"/>
    </source>
</evidence>
<dbReference type="NCBIfam" id="TIGR01417">
    <property type="entry name" value="PTS_I_fam"/>
    <property type="match status" value="1"/>
</dbReference>
<gene>
    <name evidence="24" type="primary">ptsP</name>
    <name evidence="24" type="ORF">IAA60_04045</name>
</gene>
<dbReference type="Gene3D" id="1.10.274.10">
    <property type="entry name" value="PtsI, HPr-binding domain"/>
    <property type="match status" value="1"/>
</dbReference>
<keyword evidence="11 17" id="KW-0808">Transferase</keyword>
<comment type="cofactor">
    <cofactor evidence="2 17 20">
        <name>Mg(2+)</name>
        <dbReference type="ChEBI" id="CHEBI:18420"/>
    </cofactor>
</comment>
<dbReference type="PIRSF" id="PIRSF000732">
    <property type="entry name" value="PTS_enzyme_I"/>
    <property type="match status" value="1"/>
</dbReference>
<dbReference type="GO" id="GO:0005737">
    <property type="term" value="C:cytoplasm"/>
    <property type="evidence" value="ECO:0007669"/>
    <property type="project" value="UniProtKB-SubCell"/>
</dbReference>
<evidence type="ECO:0000256" key="5">
    <source>
        <dbReference type="ARBA" id="ARBA00007837"/>
    </source>
</evidence>